<organism evidence="2 3">
    <name type="scientific">Penicillium daleae</name>
    <dbReference type="NCBI Taxonomy" id="63821"/>
    <lineage>
        <taxon>Eukaryota</taxon>
        <taxon>Fungi</taxon>
        <taxon>Dikarya</taxon>
        <taxon>Ascomycota</taxon>
        <taxon>Pezizomycotina</taxon>
        <taxon>Eurotiomycetes</taxon>
        <taxon>Eurotiomycetidae</taxon>
        <taxon>Eurotiales</taxon>
        <taxon>Aspergillaceae</taxon>
        <taxon>Penicillium</taxon>
    </lineage>
</organism>
<dbReference type="Proteomes" id="UP001213681">
    <property type="component" value="Unassembled WGS sequence"/>
</dbReference>
<proteinExistence type="predicted"/>
<comment type="caution">
    <text evidence="2">The sequence shown here is derived from an EMBL/GenBank/DDBJ whole genome shotgun (WGS) entry which is preliminary data.</text>
</comment>
<protein>
    <submittedName>
        <fullName evidence="2">Uncharacterized protein</fullName>
    </submittedName>
</protein>
<feature type="region of interest" description="Disordered" evidence="1">
    <location>
        <begin position="85"/>
        <end position="118"/>
    </location>
</feature>
<sequence>MANAHFHRLHQQYPPANSVFCIICENTPSVLCPHCSLPTRTHPRIFWCLPAPLALAKLHSYKSVQCCVSTVPALTWPPWAPSEDPLVCRNGEPVGKKRREKLAGPWPEPGGRLASRRDVLTASPRAGQAFHH</sequence>
<accession>A0AAD6G635</accession>
<gene>
    <name evidence="2" type="ORF">N7458_001762</name>
</gene>
<dbReference type="GeneID" id="81595388"/>
<dbReference type="EMBL" id="JAPVEA010000002">
    <property type="protein sequence ID" value="KAJ5460210.1"/>
    <property type="molecule type" value="Genomic_DNA"/>
</dbReference>
<name>A0AAD6G635_9EURO</name>
<keyword evidence="3" id="KW-1185">Reference proteome</keyword>
<evidence type="ECO:0000313" key="2">
    <source>
        <dbReference type="EMBL" id="KAJ5460210.1"/>
    </source>
</evidence>
<dbReference type="RefSeq" id="XP_056769252.1">
    <property type="nucleotide sequence ID" value="XM_056905145.1"/>
</dbReference>
<evidence type="ECO:0000256" key="1">
    <source>
        <dbReference type="SAM" id="MobiDB-lite"/>
    </source>
</evidence>
<dbReference type="AlphaFoldDB" id="A0AAD6G635"/>
<reference evidence="2" key="2">
    <citation type="journal article" date="2023" name="IMA Fungus">
        <title>Comparative genomic study of the Penicillium genus elucidates a diverse pangenome and 15 lateral gene transfer events.</title>
        <authorList>
            <person name="Petersen C."/>
            <person name="Sorensen T."/>
            <person name="Nielsen M.R."/>
            <person name="Sondergaard T.E."/>
            <person name="Sorensen J.L."/>
            <person name="Fitzpatrick D.A."/>
            <person name="Frisvad J.C."/>
            <person name="Nielsen K.L."/>
        </authorList>
    </citation>
    <scope>NUCLEOTIDE SEQUENCE</scope>
    <source>
        <strain evidence="2">IBT 16125</strain>
    </source>
</reference>
<reference evidence="2" key="1">
    <citation type="submission" date="2022-12" db="EMBL/GenBank/DDBJ databases">
        <authorList>
            <person name="Petersen C."/>
        </authorList>
    </citation>
    <scope>NUCLEOTIDE SEQUENCE</scope>
    <source>
        <strain evidence="2">IBT 16125</strain>
    </source>
</reference>
<evidence type="ECO:0000313" key="3">
    <source>
        <dbReference type="Proteomes" id="UP001213681"/>
    </source>
</evidence>